<dbReference type="NCBIfam" id="NF007370">
    <property type="entry name" value="PRK09870.1"/>
    <property type="match status" value="1"/>
</dbReference>
<gene>
    <name evidence="8" type="ORF">C3R40_001685</name>
</gene>
<dbReference type="AlphaFoldDB" id="A0AB35YXI0"/>
<sequence length="195" mass="22414">MMKRNYLTGEEVRSLLLTISREKVSYRDYCMVSMAFLHGLRVSELTGLRVTDYDPLSKKIHIRRLKGGLSTSHPLLPEESAALEYWLVERATFPGHALPWLFLSRQGKRLSRQRFYQLLKNYGQKAHLPLPLHPHMLRHACGYNLAERGNDTRLIQDYLGHRNIRHTVLYTAANAARFSGAWLKENDGVSSSPLA</sequence>
<organism evidence="8 9">
    <name type="scientific">Serratia marcescens</name>
    <dbReference type="NCBI Taxonomy" id="615"/>
    <lineage>
        <taxon>Bacteria</taxon>
        <taxon>Pseudomonadati</taxon>
        <taxon>Pseudomonadota</taxon>
        <taxon>Gammaproteobacteria</taxon>
        <taxon>Enterobacterales</taxon>
        <taxon>Yersiniaceae</taxon>
        <taxon>Serratia</taxon>
    </lineage>
</organism>
<evidence type="ECO:0000313" key="9">
    <source>
        <dbReference type="Proteomes" id="UP000237365"/>
    </source>
</evidence>
<dbReference type="PROSITE" id="PS51898">
    <property type="entry name" value="TYR_RECOMBINASE"/>
    <property type="match status" value="1"/>
</dbReference>
<evidence type="ECO:0000256" key="6">
    <source>
        <dbReference type="ARBA" id="ARBA00023172"/>
    </source>
</evidence>
<comment type="caution">
    <text evidence="8">The sequence shown here is derived from an EMBL/GenBank/DDBJ whole genome shotgun (WGS) entry which is preliminary data.</text>
</comment>
<dbReference type="InterPro" id="IPR013762">
    <property type="entry name" value="Integrase-like_cat_sf"/>
</dbReference>
<keyword evidence="5" id="KW-0804">Transcription</keyword>
<dbReference type="GO" id="GO:0015074">
    <property type="term" value="P:DNA integration"/>
    <property type="evidence" value="ECO:0007669"/>
    <property type="project" value="UniProtKB-KW"/>
</dbReference>
<protein>
    <submittedName>
        <fullName evidence="8">Tyrosine-type DNA invertase</fullName>
    </submittedName>
</protein>
<keyword evidence="4" id="KW-0805">Transcription regulation</keyword>
<dbReference type="InterPro" id="IPR011010">
    <property type="entry name" value="DNA_brk_join_enz"/>
</dbReference>
<dbReference type="Pfam" id="PF00589">
    <property type="entry name" value="Phage_integrase"/>
    <property type="match status" value="1"/>
</dbReference>
<feature type="domain" description="Tyr recombinase" evidence="7">
    <location>
        <begin position="2"/>
        <end position="183"/>
    </location>
</feature>
<proteinExistence type="inferred from homology"/>
<evidence type="ECO:0000259" key="7">
    <source>
        <dbReference type="PROSITE" id="PS51898"/>
    </source>
</evidence>
<name>A0AB35YXI0_SERMA</name>
<dbReference type="Gene3D" id="1.10.443.10">
    <property type="entry name" value="Intergrase catalytic core"/>
    <property type="match status" value="1"/>
</dbReference>
<dbReference type="RefSeq" id="WP_146049811.1">
    <property type="nucleotide sequence ID" value="NZ_JBQPLU010000018.1"/>
</dbReference>
<evidence type="ECO:0000256" key="2">
    <source>
        <dbReference type="ARBA" id="ARBA00022558"/>
    </source>
</evidence>
<evidence type="ECO:0000313" key="8">
    <source>
        <dbReference type="EMBL" id="MEX3185329.1"/>
    </source>
</evidence>
<dbReference type="PANTHER" id="PTHR30349">
    <property type="entry name" value="PHAGE INTEGRASE-RELATED"/>
    <property type="match status" value="1"/>
</dbReference>
<evidence type="ECO:0000256" key="5">
    <source>
        <dbReference type="ARBA" id="ARBA00023163"/>
    </source>
</evidence>
<reference evidence="8 9" key="1">
    <citation type="submission" date="2024-07" db="EMBL/GenBank/DDBJ databases">
        <title>Making a pathogen? Evaluating the impact of protist predation on the evolution of virulence in Serratia marcescens.</title>
        <authorList>
            <person name="Hopkins H."/>
            <person name="Lopezguerra C."/>
            <person name="Lau M.-J."/>
        </authorList>
    </citation>
    <scope>NUCLEOTIDE SEQUENCE [LARGE SCALE GENOMIC DNA]</scope>
    <source>
        <strain evidence="8 9">KZ19</strain>
    </source>
</reference>
<comment type="similarity">
    <text evidence="1">Belongs to the 'phage' integrase family.</text>
</comment>
<evidence type="ECO:0000256" key="1">
    <source>
        <dbReference type="ARBA" id="ARBA00008857"/>
    </source>
</evidence>
<dbReference type="EMBL" id="PQGI02000001">
    <property type="protein sequence ID" value="MEX3185329.1"/>
    <property type="molecule type" value="Genomic_DNA"/>
</dbReference>
<accession>A0AB35YXI0</accession>
<dbReference type="InterPro" id="IPR050090">
    <property type="entry name" value="Tyrosine_recombinase_XerCD"/>
</dbReference>
<keyword evidence="2" id="KW-1029">Fimbrium biogenesis</keyword>
<dbReference type="GO" id="GO:0006310">
    <property type="term" value="P:DNA recombination"/>
    <property type="evidence" value="ECO:0007669"/>
    <property type="project" value="UniProtKB-KW"/>
</dbReference>
<dbReference type="SUPFAM" id="SSF56349">
    <property type="entry name" value="DNA breaking-rejoining enzymes"/>
    <property type="match status" value="1"/>
</dbReference>
<reference evidence="8 9" key="2">
    <citation type="submission" date="2024-07" db="EMBL/GenBank/DDBJ databases">
        <authorList>
            <person name="Raymann K."/>
        </authorList>
    </citation>
    <scope>NUCLEOTIDE SEQUENCE [LARGE SCALE GENOMIC DNA]</scope>
    <source>
        <strain evidence="8 9">KZ19</strain>
    </source>
</reference>
<dbReference type="Proteomes" id="UP000237365">
    <property type="component" value="Unassembled WGS sequence"/>
</dbReference>
<dbReference type="InterPro" id="IPR002104">
    <property type="entry name" value="Integrase_catalytic"/>
</dbReference>
<dbReference type="PANTHER" id="PTHR30349:SF62">
    <property type="entry name" value="TYPE 1 FIMBRIAE REGULATORY PROTEIN FIMB-RELATED"/>
    <property type="match status" value="1"/>
</dbReference>
<dbReference type="GO" id="GO:0003677">
    <property type="term" value="F:DNA binding"/>
    <property type="evidence" value="ECO:0007669"/>
    <property type="project" value="InterPro"/>
</dbReference>
<evidence type="ECO:0000256" key="3">
    <source>
        <dbReference type="ARBA" id="ARBA00022908"/>
    </source>
</evidence>
<keyword evidence="6" id="KW-0233">DNA recombination</keyword>
<dbReference type="NCBIfam" id="NF007371">
    <property type="entry name" value="PRK09871.1"/>
    <property type="match status" value="1"/>
</dbReference>
<evidence type="ECO:0000256" key="4">
    <source>
        <dbReference type="ARBA" id="ARBA00023015"/>
    </source>
</evidence>
<keyword evidence="3" id="KW-0229">DNA integration</keyword>